<dbReference type="Proteomes" id="UP000190797">
    <property type="component" value="Chromosome"/>
</dbReference>
<evidence type="ECO:0000313" key="2">
    <source>
        <dbReference type="Proteomes" id="UP000190797"/>
    </source>
</evidence>
<reference evidence="2" key="1">
    <citation type="journal article" date="2017" name="Med. Chem. Commun.">
        <title>Nonomuraea sp. ATCC 55076 harbours the largest actinomycete chromosome to date and the kistamicin biosynthetic gene cluster.</title>
        <authorList>
            <person name="Nazari B."/>
            <person name="Forneris C.C."/>
            <person name="Gibson M.I."/>
            <person name="Moon K."/>
            <person name="Schramma K.R."/>
            <person name="Seyedsayamdost M.R."/>
        </authorList>
    </citation>
    <scope>NUCLEOTIDE SEQUENCE [LARGE SCALE GENOMIC DNA]</scope>
    <source>
        <strain evidence="2">ATCC 55076</strain>
    </source>
</reference>
<proteinExistence type="predicted"/>
<dbReference type="EMBL" id="CP017717">
    <property type="protein sequence ID" value="AQZ60399.1"/>
    <property type="molecule type" value="Genomic_DNA"/>
</dbReference>
<evidence type="ECO:0000313" key="1">
    <source>
        <dbReference type="EMBL" id="AQZ60399.1"/>
    </source>
</evidence>
<sequence>MRRVGDLYELALSLDLTAAVTDDELAELRWHLGQGPLPGRLPIGSDQYAVTYPLGDPDDPACEWITDDPEPLFARRGPAWQVGGALVAELVRREPAGWALTVRHTVHPDQFYWVRTLLGWLGRHSAGPGPFVGYLRFGESTRIDPLLVEDGRIRMPADVVAHTPYWQGD</sequence>
<dbReference type="KEGG" id="noa:BKM31_01695"/>
<dbReference type="AlphaFoldDB" id="A0A1U9ZR38"/>
<accession>A0A1U9ZR38</accession>
<name>A0A1U9ZR38_9ACTN</name>
<dbReference type="STRING" id="1909395.BKM31_01695"/>
<protein>
    <submittedName>
        <fullName evidence="1">Uncharacterized protein</fullName>
    </submittedName>
</protein>
<gene>
    <name evidence="1" type="ORF">BKM31_01695</name>
</gene>
<organism evidence="1 2">
    <name type="scientific">[Actinomadura] parvosata subsp. kistnae</name>
    <dbReference type="NCBI Taxonomy" id="1909395"/>
    <lineage>
        <taxon>Bacteria</taxon>
        <taxon>Bacillati</taxon>
        <taxon>Actinomycetota</taxon>
        <taxon>Actinomycetes</taxon>
        <taxon>Streptosporangiales</taxon>
        <taxon>Streptosporangiaceae</taxon>
        <taxon>Nonomuraea</taxon>
    </lineage>
</organism>
<keyword evidence="2" id="KW-1185">Reference proteome</keyword>